<dbReference type="KEGG" id="bav:BAV1436"/>
<dbReference type="HOGENOM" id="CLU_167644_0_0_4"/>
<dbReference type="Pfam" id="PF13443">
    <property type="entry name" value="HTH_26"/>
    <property type="match status" value="1"/>
</dbReference>
<keyword evidence="3" id="KW-1185">Reference proteome</keyword>
<dbReference type="EMBL" id="AM167904">
    <property type="protein sequence ID" value="CAJ49047.1"/>
    <property type="molecule type" value="Genomic_DNA"/>
</dbReference>
<reference evidence="2 3" key="1">
    <citation type="journal article" date="2006" name="J. Bacteriol.">
        <title>Comparison of the genome sequence of the poultry pathogen Bordetella avium with those of B. bronchiseptica, B. pertussis, and B. parapertussis reveals extensive diversity in surface structures associated with host interaction.</title>
        <authorList>
            <person name="Sebaihia M."/>
            <person name="Preston A."/>
            <person name="Maskell D.J."/>
            <person name="Kuzmiak H."/>
            <person name="Connell T.D."/>
            <person name="King N.D."/>
            <person name="Orndorff P.E."/>
            <person name="Miyamoto D.M."/>
            <person name="Thomson N.R."/>
            <person name="Harris D."/>
            <person name="Goble A."/>
            <person name="Lord A."/>
            <person name="Murphy L."/>
            <person name="Quail M.A."/>
            <person name="Rutter S."/>
            <person name="Squares R."/>
            <person name="Squares S."/>
            <person name="Woodward J."/>
            <person name="Parkhill J."/>
            <person name="Temple L.M."/>
        </authorList>
    </citation>
    <scope>NUCLEOTIDE SEQUENCE [LARGE SCALE GENOMIC DNA]</scope>
    <source>
        <strain evidence="2 3">197N</strain>
    </source>
</reference>
<dbReference type="RefSeq" id="WP_012417112.1">
    <property type="nucleotide sequence ID" value="NC_010645.1"/>
</dbReference>
<dbReference type="InterPro" id="IPR010982">
    <property type="entry name" value="Lambda_DNA-bd_dom_sf"/>
</dbReference>
<sequence>MTTLAQRLAEAMAETGVTAADLVRATGAKAPSVHKWVHGLTKNIRGANLVAAARLLRVNEAWLADGKGPKSRSESTIGWPFPDISPEDYARLSEADREDIHALVRLKVSRLSKRDSAKAA</sequence>
<dbReference type="SUPFAM" id="SSF47413">
    <property type="entry name" value="lambda repressor-like DNA-binding domains"/>
    <property type="match status" value="1"/>
</dbReference>
<dbReference type="InterPro" id="IPR001387">
    <property type="entry name" value="Cro/C1-type_HTH"/>
</dbReference>
<feature type="domain" description="HTH cro/C1-type" evidence="1">
    <location>
        <begin position="7"/>
        <end position="63"/>
    </location>
</feature>
<evidence type="ECO:0000259" key="1">
    <source>
        <dbReference type="SMART" id="SM00530"/>
    </source>
</evidence>
<evidence type="ECO:0000313" key="3">
    <source>
        <dbReference type="Proteomes" id="UP000001977"/>
    </source>
</evidence>
<evidence type="ECO:0000313" key="2">
    <source>
        <dbReference type="EMBL" id="CAJ49047.1"/>
    </source>
</evidence>
<dbReference type="OrthoDB" id="9788236at2"/>
<dbReference type="Gene3D" id="1.10.260.40">
    <property type="entry name" value="lambda repressor-like DNA-binding domains"/>
    <property type="match status" value="1"/>
</dbReference>
<dbReference type="SMART" id="SM00530">
    <property type="entry name" value="HTH_XRE"/>
    <property type="match status" value="1"/>
</dbReference>
<dbReference type="Proteomes" id="UP000001977">
    <property type="component" value="Chromosome"/>
</dbReference>
<gene>
    <name evidence="2" type="ordered locus">BAV1436</name>
</gene>
<dbReference type="STRING" id="360910.BAV1436"/>
<dbReference type="eggNOG" id="COG3655">
    <property type="taxonomic scope" value="Bacteria"/>
</dbReference>
<protein>
    <submittedName>
        <fullName evidence="2">Phage repressor</fullName>
    </submittedName>
</protein>
<dbReference type="AlphaFoldDB" id="Q2L2H0"/>
<accession>Q2L2H0</accession>
<dbReference type="GO" id="GO:0003677">
    <property type="term" value="F:DNA binding"/>
    <property type="evidence" value="ECO:0007669"/>
    <property type="project" value="InterPro"/>
</dbReference>
<organism evidence="2 3">
    <name type="scientific">Bordetella avium (strain 197N)</name>
    <dbReference type="NCBI Taxonomy" id="360910"/>
    <lineage>
        <taxon>Bacteria</taxon>
        <taxon>Pseudomonadati</taxon>
        <taxon>Pseudomonadota</taxon>
        <taxon>Betaproteobacteria</taxon>
        <taxon>Burkholderiales</taxon>
        <taxon>Alcaligenaceae</taxon>
        <taxon>Bordetella</taxon>
    </lineage>
</organism>
<proteinExistence type="predicted"/>
<name>Q2L2H0_BORA1</name>